<organism evidence="2 3">
    <name type="scientific">Toxocara canis</name>
    <name type="common">Canine roundworm</name>
    <dbReference type="NCBI Taxonomy" id="6265"/>
    <lineage>
        <taxon>Eukaryota</taxon>
        <taxon>Metazoa</taxon>
        <taxon>Ecdysozoa</taxon>
        <taxon>Nematoda</taxon>
        <taxon>Chromadorea</taxon>
        <taxon>Rhabditida</taxon>
        <taxon>Spirurina</taxon>
        <taxon>Ascaridomorpha</taxon>
        <taxon>Ascaridoidea</taxon>
        <taxon>Toxocaridae</taxon>
        <taxon>Toxocara</taxon>
    </lineage>
</organism>
<evidence type="ECO:0000313" key="1">
    <source>
        <dbReference type="EMBL" id="VDM49671.1"/>
    </source>
</evidence>
<evidence type="ECO:0000313" key="2">
    <source>
        <dbReference type="Proteomes" id="UP000050794"/>
    </source>
</evidence>
<dbReference type="Proteomes" id="UP000050794">
    <property type="component" value="Unassembled WGS sequence"/>
</dbReference>
<proteinExistence type="predicted"/>
<accession>A0A183VC81</accession>
<dbReference type="AlphaFoldDB" id="A0A183VC81"/>
<keyword evidence="2" id="KW-1185">Reference proteome</keyword>
<dbReference type="WBParaSite" id="TCNE_0001835501-mRNA-1">
    <property type="protein sequence ID" value="TCNE_0001835501-mRNA-1"/>
    <property type="gene ID" value="TCNE_0001835501"/>
</dbReference>
<reference evidence="3" key="1">
    <citation type="submission" date="2016-06" db="UniProtKB">
        <authorList>
            <consortium name="WormBaseParasite"/>
        </authorList>
    </citation>
    <scope>IDENTIFICATION</scope>
</reference>
<dbReference type="EMBL" id="UYWY01025422">
    <property type="protein sequence ID" value="VDM49671.1"/>
    <property type="molecule type" value="Genomic_DNA"/>
</dbReference>
<reference evidence="1 2" key="2">
    <citation type="submission" date="2018-11" db="EMBL/GenBank/DDBJ databases">
        <authorList>
            <consortium name="Pathogen Informatics"/>
        </authorList>
    </citation>
    <scope>NUCLEOTIDE SEQUENCE [LARGE SCALE GENOMIC DNA]</scope>
</reference>
<name>A0A183VC81_TOXCA</name>
<gene>
    <name evidence="1" type="ORF">TCNE_LOCUS18350</name>
</gene>
<sequence length="82" mass="9113">MLGLNYTQSSLSRVAVRGAVTVVAGQVWWVCSSVLRTREVDLRSFDLRRPGGEVAQYDSAGFSCTCRCILHVPRFLRTFATS</sequence>
<evidence type="ECO:0000313" key="3">
    <source>
        <dbReference type="WBParaSite" id="TCNE_0001835501-mRNA-1"/>
    </source>
</evidence>
<protein>
    <submittedName>
        <fullName evidence="3">Secreted protein</fullName>
    </submittedName>
</protein>